<organism evidence="2 3">
    <name type="scientific">Turneriella parva (strain ATCC BAA-1111 / DSM 21527 / NCTC 11395 / H)</name>
    <name type="common">Leptospira parva</name>
    <dbReference type="NCBI Taxonomy" id="869212"/>
    <lineage>
        <taxon>Bacteria</taxon>
        <taxon>Pseudomonadati</taxon>
        <taxon>Spirochaetota</taxon>
        <taxon>Spirochaetia</taxon>
        <taxon>Leptospirales</taxon>
        <taxon>Leptospiraceae</taxon>
        <taxon>Turneriella</taxon>
    </lineage>
</organism>
<protein>
    <submittedName>
        <fullName evidence="2">Uncharacterized protein</fullName>
    </submittedName>
</protein>
<keyword evidence="1" id="KW-1133">Transmembrane helix</keyword>
<keyword evidence="1" id="KW-0812">Transmembrane</keyword>
<feature type="transmembrane region" description="Helical" evidence="1">
    <location>
        <begin position="204"/>
        <end position="221"/>
    </location>
</feature>
<evidence type="ECO:0000313" key="2">
    <source>
        <dbReference type="EMBL" id="AFM12521.1"/>
    </source>
</evidence>
<dbReference type="HOGENOM" id="CLU_1194473_0_0_12"/>
<accession>I4B5G4</accession>
<dbReference type="KEGG" id="tpx:Turpa_1874"/>
<feature type="transmembrane region" description="Helical" evidence="1">
    <location>
        <begin position="110"/>
        <end position="136"/>
    </location>
</feature>
<evidence type="ECO:0000313" key="3">
    <source>
        <dbReference type="Proteomes" id="UP000006048"/>
    </source>
</evidence>
<keyword evidence="3" id="KW-1185">Reference proteome</keyword>
<name>I4B5G4_TURPD</name>
<dbReference type="AlphaFoldDB" id="I4B5G4"/>
<dbReference type="STRING" id="869212.Turpa_1874"/>
<feature type="transmembrane region" description="Helical" evidence="1">
    <location>
        <begin position="83"/>
        <end position="101"/>
    </location>
</feature>
<keyword evidence="1" id="KW-0472">Membrane</keyword>
<feature type="transmembrane region" description="Helical" evidence="1">
    <location>
        <begin position="180"/>
        <end position="198"/>
    </location>
</feature>
<dbReference type="Proteomes" id="UP000006048">
    <property type="component" value="Chromosome"/>
</dbReference>
<reference evidence="2 3" key="1">
    <citation type="submission" date="2012-06" db="EMBL/GenBank/DDBJ databases">
        <title>The complete chromosome of genome of Turneriella parva DSM 21527.</title>
        <authorList>
            <consortium name="US DOE Joint Genome Institute (JGI-PGF)"/>
            <person name="Lucas S."/>
            <person name="Han J."/>
            <person name="Lapidus A."/>
            <person name="Bruce D."/>
            <person name="Goodwin L."/>
            <person name="Pitluck S."/>
            <person name="Peters L."/>
            <person name="Kyrpides N."/>
            <person name="Mavromatis K."/>
            <person name="Ivanova N."/>
            <person name="Mikhailova N."/>
            <person name="Chertkov O."/>
            <person name="Detter J.C."/>
            <person name="Tapia R."/>
            <person name="Han C."/>
            <person name="Land M."/>
            <person name="Hauser L."/>
            <person name="Markowitz V."/>
            <person name="Cheng J.-F."/>
            <person name="Hugenholtz P."/>
            <person name="Woyke T."/>
            <person name="Wu D."/>
            <person name="Gronow S."/>
            <person name="Wellnitz S."/>
            <person name="Brambilla E."/>
            <person name="Klenk H.-P."/>
            <person name="Eisen J.A."/>
        </authorList>
    </citation>
    <scope>NUCLEOTIDE SEQUENCE [LARGE SCALE GENOMIC DNA]</scope>
    <source>
        <strain evidence="3">ATCC BAA-1111 / DSM 21527 / NCTC 11395 / H</strain>
    </source>
</reference>
<gene>
    <name evidence="2" type="ordered locus">Turpa_1874</name>
</gene>
<proteinExistence type="predicted"/>
<dbReference type="EMBL" id="CP002959">
    <property type="protein sequence ID" value="AFM12521.1"/>
    <property type="molecule type" value="Genomic_DNA"/>
</dbReference>
<evidence type="ECO:0000256" key="1">
    <source>
        <dbReference type="SAM" id="Phobius"/>
    </source>
</evidence>
<feature type="transmembrane region" description="Helical" evidence="1">
    <location>
        <begin position="156"/>
        <end position="173"/>
    </location>
</feature>
<sequence>MNNSRLRTALFASVVALLVLSVVLAIVHPPKPVNAMQPGLNLPVVGLELAWTTQEIWDILGDPQSEAGQKSRAAFFLGTWLDFGYITVYSLAYLFLNLLLIHRHGAAKGWIYLSIALVAVTAVGDVVENLAIFNIIEAGTQSLAEPHLPQLIVFTRIKWLFLGMAGLPASVLLRREGRRGLSFVLTAAFAFGALGVLKQYSIEIMTLFSAFFWAYILIKLLPLKNRWWAEAG</sequence>